<keyword evidence="4 10" id="KW-1134">Transmembrane beta strand</keyword>
<evidence type="ECO:0000256" key="12">
    <source>
        <dbReference type="SAM" id="SignalP"/>
    </source>
</evidence>
<dbReference type="GO" id="GO:0015344">
    <property type="term" value="F:siderophore uptake transmembrane transporter activity"/>
    <property type="evidence" value="ECO:0007669"/>
    <property type="project" value="TreeGrafter"/>
</dbReference>
<keyword evidence="15" id="KW-0675">Receptor</keyword>
<evidence type="ECO:0000256" key="8">
    <source>
        <dbReference type="ARBA" id="ARBA00023136"/>
    </source>
</evidence>
<proteinExistence type="inferred from homology"/>
<evidence type="ECO:0000256" key="10">
    <source>
        <dbReference type="PROSITE-ProRule" id="PRU01360"/>
    </source>
</evidence>
<keyword evidence="9 10" id="KW-0998">Cell outer membrane</keyword>
<comment type="caution">
    <text evidence="15">The sequence shown here is derived from an EMBL/GenBank/DDBJ whole genome shotgun (WGS) entry which is preliminary data.</text>
</comment>
<dbReference type="RefSeq" id="WP_200391230.1">
    <property type="nucleotide sequence ID" value="NZ_JAENIO010000013.1"/>
</dbReference>
<dbReference type="PANTHER" id="PTHR30069:SF41">
    <property type="entry name" value="HEME_HEMOPEXIN UTILIZATION PROTEIN C"/>
    <property type="match status" value="1"/>
</dbReference>
<dbReference type="Gene3D" id="2.170.130.10">
    <property type="entry name" value="TonB-dependent receptor, plug domain"/>
    <property type="match status" value="1"/>
</dbReference>
<dbReference type="Pfam" id="PF07715">
    <property type="entry name" value="Plug"/>
    <property type="match status" value="1"/>
</dbReference>
<keyword evidence="7 11" id="KW-0798">TonB box</keyword>
<dbReference type="Pfam" id="PF00593">
    <property type="entry name" value="TonB_dep_Rec_b-barrel"/>
    <property type="match status" value="1"/>
</dbReference>
<reference evidence="15" key="1">
    <citation type="submission" date="2021-01" db="EMBL/GenBank/DDBJ databases">
        <title>Modified the classification status of verrucomicrobia.</title>
        <authorList>
            <person name="Feng X."/>
        </authorList>
    </citation>
    <scope>NUCLEOTIDE SEQUENCE</scope>
    <source>
        <strain evidence="15">KCTC 12986</strain>
    </source>
</reference>
<gene>
    <name evidence="15" type="ORF">JIN78_06965</name>
</gene>
<keyword evidence="16" id="KW-1185">Reference proteome</keyword>
<keyword evidence="3 10" id="KW-0813">Transport</keyword>
<dbReference type="InterPro" id="IPR012910">
    <property type="entry name" value="Plug_dom"/>
</dbReference>
<feature type="domain" description="TonB-dependent receptor-like beta-barrel" evidence="13">
    <location>
        <begin position="276"/>
        <end position="608"/>
    </location>
</feature>
<comment type="similarity">
    <text evidence="2 10 11">Belongs to the TonB-dependent receptor family.</text>
</comment>
<comment type="subcellular location">
    <subcellularLocation>
        <location evidence="1 10">Cell outer membrane</location>
        <topology evidence="1 10">Multi-pass membrane protein</topology>
    </subcellularLocation>
</comment>
<dbReference type="AlphaFoldDB" id="A0A934VMC1"/>
<dbReference type="Proteomes" id="UP000604083">
    <property type="component" value="Unassembled WGS sequence"/>
</dbReference>
<dbReference type="InterPro" id="IPR036942">
    <property type="entry name" value="Beta-barrel_TonB_sf"/>
</dbReference>
<sequence length="639" mass="70388">MRTTSYSAVFLLAASPLAFSQDAFETLNPSTVTAEDEPVAELLSPHVTESIDAEELENLQAADLNDIFQNTPSVMVNGGRAQAQQIFVNGLESPLSNVTVDGAVQGSLYHHAGSVFVEPELIQQVAIEAGAGNALQGLGALNGAVRFETKGAFDLLGPDEEFKGLSKGLYYSNGEGFKLSQTLATRLSDNWGLFLSANYTDRADYEAGDGGVVDLTEYSGEGYLVKLSGRFAGGHALELGYEHQRSETLAFDRPNVSEDWLVESGRPTGLLQPIELGRDTVTARYRYQPVDNPWVDLQADASFSRQEYERGLSGEHTRLDGFGFNLRNATRLGDSFTATYGVDWRFFDSEVRRTSGKVAEEELAYGVFWQNDWQLHRMLQLSFGGRYDSYDFDDIAGEEHDSSRFSPNATVTVRPLEGLSLMASYAEAYRGVGIRESFLPGAPPADLEGEEARNFRYSAEYEIAGFFAQGAYFNQTIDNYIYPSGSTVSLGDIENEGYEFTLGYRNEAFSASLGVSDNEPSVKGYAYPDDFGMVVAGRRWIAQASYFAEPWGLTLGGSVEYRENVEEVPFGRFPSVAGKESYTLVNAFARWQVPHVDGLELIANVDNLFDDDYQDHTIYAASGLKSPGREFRLGASYEF</sequence>
<dbReference type="InterPro" id="IPR039426">
    <property type="entry name" value="TonB-dep_rcpt-like"/>
</dbReference>
<evidence type="ECO:0000259" key="14">
    <source>
        <dbReference type="Pfam" id="PF07715"/>
    </source>
</evidence>
<evidence type="ECO:0000256" key="1">
    <source>
        <dbReference type="ARBA" id="ARBA00004571"/>
    </source>
</evidence>
<feature type="signal peptide" evidence="12">
    <location>
        <begin position="1"/>
        <end position="20"/>
    </location>
</feature>
<dbReference type="CDD" id="cd01347">
    <property type="entry name" value="ligand_gated_channel"/>
    <property type="match status" value="1"/>
</dbReference>
<dbReference type="InterPro" id="IPR037066">
    <property type="entry name" value="Plug_dom_sf"/>
</dbReference>
<name>A0A934VMC1_9BACT</name>
<dbReference type="Gene3D" id="2.40.170.20">
    <property type="entry name" value="TonB-dependent receptor, beta-barrel domain"/>
    <property type="match status" value="1"/>
</dbReference>
<dbReference type="PROSITE" id="PS01156">
    <property type="entry name" value="TONB_DEPENDENT_REC_2"/>
    <property type="match status" value="1"/>
</dbReference>
<keyword evidence="6 12" id="KW-0732">Signal</keyword>
<dbReference type="GO" id="GO:0044718">
    <property type="term" value="P:siderophore transmembrane transport"/>
    <property type="evidence" value="ECO:0007669"/>
    <property type="project" value="TreeGrafter"/>
</dbReference>
<evidence type="ECO:0000259" key="13">
    <source>
        <dbReference type="Pfam" id="PF00593"/>
    </source>
</evidence>
<dbReference type="PANTHER" id="PTHR30069">
    <property type="entry name" value="TONB-DEPENDENT OUTER MEMBRANE RECEPTOR"/>
    <property type="match status" value="1"/>
</dbReference>
<keyword evidence="8 10" id="KW-0472">Membrane</keyword>
<evidence type="ECO:0000256" key="4">
    <source>
        <dbReference type="ARBA" id="ARBA00022452"/>
    </source>
</evidence>
<dbReference type="PROSITE" id="PS52016">
    <property type="entry name" value="TONB_DEPENDENT_REC_3"/>
    <property type="match status" value="1"/>
</dbReference>
<protein>
    <submittedName>
        <fullName evidence="15">TonB-dependent receptor</fullName>
    </submittedName>
</protein>
<feature type="domain" description="TonB-dependent receptor plug" evidence="14">
    <location>
        <begin position="45"/>
        <end position="144"/>
    </location>
</feature>
<evidence type="ECO:0000256" key="7">
    <source>
        <dbReference type="ARBA" id="ARBA00023077"/>
    </source>
</evidence>
<evidence type="ECO:0000256" key="3">
    <source>
        <dbReference type="ARBA" id="ARBA00022448"/>
    </source>
</evidence>
<dbReference type="InterPro" id="IPR000531">
    <property type="entry name" value="Beta-barrel_TonB"/>
</dbReference>
<evidence type="ECO:0000256" key="6">
    <source>
        <dbReference type="ARBA" id="ARBA00022729"/>
    </source>
</evidence>
<dbReference type="EMBL" id="JAENIO010000013">
    <property type="protein sequence ID" value="MBK1833795.1"/>
    <property type="molecule type" value="Genomic_DNA"/>
</dbReference>
<keyword evidence="5 10" id="KW-0812">Transmembrane</keyword>
<accession>A0A934VMC1</accession>
<feature type="chain" id="PRO_5037321644" evidence="12">
    <location>
        <begin position="21"/>
        <end position="639"/>
    </location>
</feature>
<dbReference type="InterPro" id="IPR010917">
    <property type="entry name" value="TonB_rcpt_CS"/>
</dbReference>
<evidence type="ECO:0000313" key="15">
    <source>
        <dbReference type="EMBL" id="MBK1833795.1"/>
    </source>
</evidence>
<organism evidence="15 16">
    <name type="scientific">Roseibacillus ishigakijimensis</name>
    <dbReference type="NCBI Taxonomy" id="454146"/>
    <lineage>
        <taxon>Bacteria</taxon>
        <taxon>Pseudomonadati</taxon>
        <taxon>Verrucomicrobiota</taxon>
        <taxon>Verrucomicrobiia</taxon>
        <taxon>Verrucomicrobiales</taxon>
        <taxon>Verrucomicrobiaceae</taxon>
        <taxon>Roseibacillus</taxon>
    </lineage>
</organism>
<dbReference type="SUPFAM" id="SSF56935">
    <property type="entry name" value="Porins"/>
    <property type="match status" value="1"/>
</dbReference>
<evidence type="ECO:0000256" key="2">
    <source>
        <dbReference type="ARBA" id="ARBA00009810"/>
    </source>
</evidence>
<evidence type="ECO:0000313" key="16">
    <source>
        <dbReference type="Proteomes" id="UP000604083"/>
    </source>
</evidence>
<dbReference type="GO" id="GO:0009279">
    <property type="term" value="C:cell outer membrane"/>
    <property type="evidence" value="ECO:0007669"/>
    <property type="project" value="UniProtKB-SubCell"/>
</dbReference>
<evidence type="ECO:0000256" key="11">
    <source>
        <dbReference type="RuleBase" id="RU003357"/>
    </source>
</evidence>
<evidence type="ECO:0000256" key="9">
    <source>
        <dbReference type="ARBA" id="ARBA00023237"/>
    </source>
</evidence>
<evidence type="ECO:0000256" key="5">
    <source>
        <dbReference type="ARBA" id="ARBA00022692"/>
    </source>
</evidence>